<keyword evidence="4 9" id="KW-0808">Transferase</keyword>
<dbReference type="InterPro" id="IPR036554">
    <property type="entry name" value="GHMP_kinase_C_sf"/>
</dbReference>
<accession>A0A9D1GZJ3</accession>
<dbReference type="Gene3D" id="3.30.230.10">
    <property type="match status" value="1"/>
</dbReference>
<comment type="catalytic activity">
    <reaction evidence="9">
        <text>4-CDP-2-C-methyl-D-erythritol + ATP = 4-CDP-2-C-methyl-D-erythritol 2-phosphate + ADP + H(+)</text>
        <dbReference type="Rhea" id="RHEA:18437"/>
        <dbReference type="ChEBI" id="CHEBI:15378"/>
        <dbReference type="ChEBI" id="CHEBI:30616"/>
        <dbReference type="ChEBI" id="CHEBI:57823"/>
        <dbReference type="ChEBI" id="CHEBI:57919"/>
        <dbReference type="ChEBI" id="CHEBI:456216"/>
        <dbReference type="EC" id="2.7.1.148"/>
    </reaction>
</comment>
<dbReference type="GO" id="GO:0016114">
    <property type="term" value="P:terpenoid biosynthetic process"/>
    <property type="evidence" value="ECO:0007669"/>
    <property type="project" value="UniProtKB-UniRule"/>
</dbReference>
<dbReference type="GO" id="GO:0005524">
    <property type="term" value="F:ATP binding"/>
    <property type="evidence" value="ECO:0007669"/>
    <property type="project" value="UniProtKB-UniRule"/>
</dbReference>
<evidence type="ECO:0000313" key="12">
    <source>
        <dbReference type="EMBL" id="HIT76042.1"/>
    </source>
</evidence>
<evidence type="ECO:0000256" key="8">
    <source>
        <dbReference type="ARBA" id="ARBA00032554"/>
    </source>
</evidence>
<dbReference type="GO" id="GO:0019288">
    <property type="term" value="P:isopentenyl diphosphate biosynthetic process, methylerythritol 4-phosphate pathway"/>
    <property type="evidence" value="ECO:0007669"/>
    <property type="project" value="UniProtKB-UniRule"/>
</dbReference>
<dbReference type="NCBIfam" id="TIGR00154">
    <property type="entry name" value="ispE"/>
    <property type="match status" value="1"/>
</dbReference>
<reference evidence="12" key="2">
    <citation type="journal article" date="2021" name="PeerJ">
        <title>Extensive microbial diversity within the chicken gut microbiome revealed by metagenomics and culture.</title>
        <authorList>
            <person name="Gilroy R."/>
            <person name="Ravi A."/>
            <person name="Getino M."/>
            <person name="Pursley I."/>
            <person name="Horton D.L."/>
            <person name="Alikhan N.F."/>
            <person name="Baker D."/>
            <person name="Gharbi K."/>
            <person name="Hall N."/>
            <person name="Watson M."/>
            <person name="Adriaenssens E.M."/>
            <person name="Foster-Nyarko E."/>
            <person name="Jarju S."/>
            <person name="Secka A."/>
            <person name="Antonio M."/>
            <person name="Oren A."/>
            <person name="Chaudhuri R.R."/>
            <person name="La Ragione R."/>
            <person name="Hildebrand F."/>
            <person name="Pallen M.J."/>
        </authorList>
    </citation>
    <scope>NUCLEOTIDE SEQUENCE</scope>
    <source>
        <strain evidence="12">ChiGjej1B1-24693</strain>
    </source>
</reference>
<dbReference type="SUPFAM" id="SSF55060">
    <property type="entry name" value="GHMP Kinase, C-terminal domain"/>
    <property type="match status" value="1"/>
</dbReference>
<protein>
    <recommendedName>
        <fullName evidence="3 9">4-diphosphocytidyl-2-C-methyl-D-erythritol kinase</fullName>
        <shortName evidence="9">CMK</shortName>
        <ecNumber evidence="2 9">2.7.1.148</ecNumber>
    </recommendedName>
    <alternativeName>
        <fullName evidence="8 9">4-(cytidine-5'-diphospho)-2-C-methyl-D-erythritol kinase</fullName>
    </alternativeName>
</protein>
<evidence type="ECO:0000256" key="5">
    <source>
        <dbReference type="ARBA" id="ARBA00022741"/>
    </source>
</evidence>
<sequence length="308" mass="31916">MDTDEAIRVRVPAKINLTLGVGPREDDGYHQLATVFQAISVHDELTARAAPDGVTELVTHGPQADLVPAGPDNLVWQAADLLRNEILPASRRDLGVRIDVTKAIPVAGGMAGGSADAAAALLACSVLWDLDLDPTELRELSAGLGADVPFALTGGTAVGTGRGDRVVPALTRGTYHWVLVFSETGVSTPAAFARHDELRPDPPEPSIPPELMAALGTGRAADLAPHLYNDLAEATCSMRPDVAEVLGLADQVGALTAILCGSGPTVAFLVADENAAVDAHLQLRAELGAEVGMRRVHGPVPGARLVSS</sequence>
<dbReference type="InterPro" id="IPR014721">
    <property type="entry name" value="Ribsml_uS5_D2-typ_fold_subgr"/>
</dbReference>
<dbReference type="HAMAP" id="MF_00061">
    <property type="entry name" value="IspE"/>
    <property type="match status" value="1"/>
</dbReference>
<dbReference type="Gene3D" id="3.30.70.890">
    <property type="entry name" value="GHMP kinase, C-terminal domain"/>
    <property type="match status" value="1"/>
</dbReference>
<comment type="function">
    <text evidence="9">Catalyzes the phosphorylation of the position 2 hydroxy group of 4-diphosphocytidyl-2C-methyl-D-erythritol.</text>
</comment>
<reference evidence="12" key="1">
    <citation type="submission" date="2020-10" db="EMBL/GenBank/DDBJ databases">
        <authorList>
            <person name="Gilroy R."/>
        </authorList>
    </citation>
    <scope>NUCLEOTIDE SEQUENCE</scope>
    <source>
        <strain evidence="12">ChiGjej1B1-24693</strain>
    </source>
</reference>
<feature type="binding site" evidence="9">
    <location>
        <begin position="105"/>
        <end position="115"/>
    </location>
    <ligand>
        <name>ATP</name>
        <dbReference type="ChEBI" id="CHEBI:30616"/>
    </ligand>
</feature>
<evidence type="ECO:0000256" key="9">
    <source>
        <dbReference type="HAMAP-Rule" id="MF_00061"/>
    </source>
</evidence>
<proteinExistence type="inferred from homology"/>
<evidence type="ECO:0000313" key="13">
    <source>
        <dbReference type="Proteomes" id="UP000886842"/>
    </source>
</evidence>
<feature type="domain" description="GHMP kinase N-terminal" evidence="10">
    <location>
        <begin position="73"/>
        <end position="155"/>
    </location>
</feature>
<evidence type="ECO:0000256" key="2">
    <source>
        <dbReference type="ARBA" id="ARBA00012052"/>
    </source>
</evidence>
<evidence type="ECO:0000256" key="7">
    <source>
        <dbReference type="ARBA" id="ARBA00022840"/>
    </source>
</evidence>
<evidence type="ECO:0000259" key="10">
    <source>
        <dbReference type="Pfam" id="PF00288"/>
    </source>
</evidence>
<evidence type="ECO:0000256" key="3">
    <source>
        <dbReference type="ARBA" id="ARBA00017473"/>
    </source>
</evidence>
<evidence type="ECO:0000256" key="1">
    <source>
        <dbReference type="ARBA" id="ARBA00009684"/>
    </source>
</evidence>
<dbReference type="Proteomes" id="UP000886842">
    <property type="component" value="Unassembled WGS sequence"/>
</dbReference>
<feature type="domain" description="GHMP kinase C-terminal" evidence="11">
    <location>
        <begin position="212"/>
        <end position="286"/>
    </location>
</feature>
<name>A0A9D1GZJ3_9ACTN</name>
<keyword evidence="9" id="KW-0414">Isoprene biosynthesis</keyword>
<dbReference type="Pfam" id="PF00288">
    <property type="entry name" value="GHMP_kinases_N"/>
    <property type="match status" value="1"/>
</dbReference>
<feature type="active site" evidence="9">
    <location>
        <position position="147"/>
    </location>
</feature>
<dbReference type="InterPro" id="IPR020568">
    <property type="entry name" value="Ribosomal_Su5_D2-typ_SF"/>
</dbReference>
<dbReference type="InterPro" id="IPR013750">
    <property type="entry name" value="GHMP_kinase_C_dom"/>
</dbReference>
<comment type="caution">
    <text evidence="12">The sequence shown here is derived from an EMBL/GenBank/DDBJ whole genome shotgun (WGS) entry which is preliminary data.</text>
</comment>
<dbReference type="NCBIfam" id="NF002870">
    <property type="entry name" value="PRK03188.1"/>
    <property type="match status" value="1"/>
</dbReference>
<keyword evidence="7 9" id="KW-0067">ATP-binding</keyword>
<evidence type="ECO:0000256" key="6">
    <source>
        <dbReference type="ARBA" id="ARBA00022777"/>
    </source>
</evidence>
<keyword evidence="6 9" id="KW-0418">Kinase</keyword>
<dbReference type="PIRSF" id="PIRSF010376">
    <property type="entry name" value="IspE"/>
    <property type="match status" value="1"/>
</dbReference>
<comment type="pathway">
    <text evidence="9">Isoprenoid biosynthesis; isopentenyl diphosphate biosynthesis via DXP pathway; isopentenyl diphosphate from 1-deoxy-D-xylulose 5-phosphate: step 3/6.</text>
</comment>
<organism evidence="12 13">
    <name type="scientific">Candidatus Avipropionibacterium avicola</name>
    <dbReference type="NCBI Taxonomy" id="2840701"/>
    <lineage>
        <taxon>Bacteria</taxon>
        <taxon>Bacillati</taxon>
        <taxon>Actinomycetota</taxon>
        <taxon>Actinomycetes</taxon>
        <taxon>Propionibacteriales</taxon>
        <taxon>Propionibacteriaceae</taxon>
        <taxon>Propionibacteriaceae incertae sedis</taxon>
        <taxon>Candidatus Avipropionibacterium</taxon>
    </lineage>
</organism>
<gene>
    <name evidence="9" type="primary">ispE</name>
    <name evidence="12" type="ORF">IAA98_10685</name>
</gene>
<dbReference type="AlphaFoldDB" id="A0A9D1GZJ3"/>
<dbReference type="InterPro" id="IPR006204">
    <property type="entry name" value="GHMP_kinase_N_dom"/>
</dbReference>
<dbReference type="PANTHER" id="PTHR43527:SF2">
    <property type="entry name" value="4-DIPHOSPHOCYTIDYL-2-C-METHYL-D-ERYTHRITOL KINASE, CHLOROPLASTIC"/>
    <property type="match status" value="1"/>
</dbReference>
<feature type="active site" evidence="9">
    <location>
        <position position="14"/>
    </location>
</feature>
<dbReference type="SUPFAM" id="SSF54211">
    <property type="entry name" value="Ribosomal protein S5 domain 2-like"/>
    <property type="match status" value="1"/>
</dbReference>
<comment type="similarity">
    <text evidence="1 9">Belongs to the GHMP kinase family. IspE subfamily.</text>
</comment>
<dbReference type="EC" id="2.7.1.148" evidence="2 9"/>
<dbReference type="GO" id="GO:0050515">
    <property type="term" value="F:4-(cytidine 5'-diphospho)-2-C-methyl-D-erythritol kinase activity"/>
    <property type="evidence" value="ECO:0007669"/>
    <property type="project" value="UniProtKB-UniRule"/>
</dbReference>
<evidence type="ECO:0000256" key="4">
    <source>
        <dbReference type="ARBA" id="ARBA00022679"/>
    </source>
</evidence>
<dbReference type="PANTHER" id="PTHR43527">
    <property type="entry name" value="4-DIPHOSPHOCYTIDYL-2-C-METHYL-D-ERYTHRITOL KINASE, CHLOROPLASTIC"/>
    <property type="match status" value="1"/>
</dbReference>
<evidence type="ECO:0000259" key="11">
    <source>
        <dbReference type="Pfam" id="PF08544"/>
    </source>
</evidence>
<keyword evidence="5 9" id="KW-0547">Nucleotide-binding</keyword>
<dbReference type="EMBL" id="DVLP01000316">
    <property type="protein sequence ID" value="HIT76042.1"/>
    <property type="molecule type" value="Genomic_DNA"/>
</dbReference>
<dbReference type="InterPro" id="IPR004424">
    <property type="entry name" value="IspE"/>
</dbReference>
<dbReference type="Pfam" id="PF08544">
    <property type="entry name" value="GHMP_kinases_C"/>
    <property type="match status" value="1"/>
</dbReference>